<comment type="caution">
    <text evidence="1">The sequence shown here is derived from an EMBL/GenBank/DDBJ whole genome shotgun (WGS) entry which is preliminary data.</text>
</comment>
<proteinExistence type="predicted"/>
<evidence type="ECO:0000313" key="1">
    <source>
        <dbReference type="EMBL" id="MED6196940.1"/>
    </source>
</evidence>
<dbReference type="Gene3D" id="1.25.40.10">
    <property type="entry name" value="Tetratricopeptide repeat domain"/>
    <property type="match status" value="1"/>
</dbReference>
<dbReference type="EMBL" id="JASCZI010211822">
    <property type="protein sequence ID" value="MED6196940.1"/>
    <property type="molecule type" value="Genomic_DNA"/>
</dbReference>
<accession>A0ABU6XJA8</accession>
<keyword evidence="2" id="KW-1185">Reference proteome</keyword>
<feature type="non-terminal residue" evidence="1">
    <location>
        <position position="143"/>
    </location>
</feature>
<dbReference type="Proteomes" id="UP001341840">
    <property type="component" value="Unassembled WGS sequence"/>
</dbReference>
<sequence length="143" mass="16223">MCFIGNKAFRILEESFVKYFLFPFKQCPKLDTYQDLRLSSPRRSTATIATLLKACKTIDHLYQVHTSIIHRGLEQDHFIMSRLISVSASFGAPASYSTAVFDRVLSPSTFLWNTLIGAHNKRSSSLHTLSTFLRMKAHGSHPD</sequence>
<dbReference type="InterPro" id="IPR046960">
    <property type="entry name" value="PPR_At4g14850-like_plant"/>
</dbReference>
<protein>
    <submittedName>
        <fullName evidence="1">Uncharacterized protein</fullName>
    </submittedName>
</protein>
<dbReference type="PANTHER" id="PTHR47926">
    <property type="entry name" value="PENTATRICOPEPTIDE REPEAT-CONTAINING PROTEIN"/>
    <property type="match status" value="1"/>
</dbReference>
<gene>
    <name evidence="1" type="ORF">PIB30_052017</name>
</gene>
<dbReference type="InterPro" id="IPR011990">
    <property type="entry name" value="TPR-like_helical_dom_sf"/>
</dbReference>
<organism evidence="1 2">
    <name type="scientific">Stylosanthes scabra</name>
    <dbReference type="NCBI Taxonomy" id="79078"/>
    <lineage>
        <taxon>Eukaryota</taxon>
        <taxon>Viridiplantae</taxon>
        <taxon>Streptophyta</taxon>
        <taxon>Embryophyta</taxon>
        <taxon>Tracheophyta</taxon>
        <taxon>Spermatophyta</taxon>
        <taxon>Magnoliopsida</taxon>
        <taxon>eudicotyledons</taxon>
        <taxon>Gunneridae</taxon>
        <taxon>Pentapetalae</taxon>
        <taxon>rosids</taxon>
        <taxon>fabids</taxon>
        <taxon>Fabales</taxon>
        <taxon>Fabaceae</taxon>
        <taxon>Papilionoideae</taxon>
        <taxon>50 kb inversion clade</taxon>
        <taxon>dalbergioids sensu lato</taxon>
        <taxon>Dalbergieae</taxon>
        <taxon>Pterocarpus clade</taxon>
        <taxon>Stylosanthes</taxon>
    </lineage>
</organism>
<name>A0ABU6XJA8_9FABA</name>
<evidence type="ECO:0000313" key="2">
    <source>
        <dbReference type="Proteomes" id="UP001341840"/>
    </source>
</evidence>
<reference evidence="1 2" key="1">
    <citation type="journal article" date="2023" name="Plants (Basel)">
        <title>Bridging the Gap: Combining Genomics and Transcriptomics Approaches to Understand Stylosanthes scabra, an Orphan Legume from the Brazilian Caatinga.</title>
        <authorList>
            <person name="Ferreira-Neto J.R.C."/>
            <person name="da Silva M.D."/>
            <person name="Binneck E."/>
            <person name="de Melo N.F."/>
            <person name="da Silva R.H."/>
            <person name="de Melo A.L.T.M."/>
            <person name="Pandolfi V."/>
            <person name="Bustamante F.O."/>
            <person name="Brasileiro-Vidal A.C."/>
            <person name="Benko-Iseppon A.M."/>
        </authorList>
    </citation>
    <scope>NUCLEOTIDE SEQUENCE [LARGE SCALE GENOMIC DNA]</scope>
    <source>
        <tissue evidence="1">Leaves</tissue>
    </source>
</reference>